<dbReference type="EMBL" id="CAJVPW010027935">
    <property type="protein sequence ID" value="CAG8716947.1"/>
    <property type="molecule type" value="Genomic_DNA"/>
</dbReference>
<dbReference type="Proteomes" id="UP000789366">
    <property type="component" value="Unassembled WGS sequence"/>
</dbReference>
<feature type="non-terminal residue" evidence="1">
    <location>
        <position position="1"/>
    </location>
</feature>
<organism evidence="1 2">
    <name type="scientific">Cetraspora pellucida</name>
    <dbReference type="NCBI Taxonomy" id="1433469"/>
    <lineage>
        <taxon>Eukaryota</taxon>
        <taxon>Fungi</taxon>
        <taxon>Fungi incertae sedis</taxon>
        <taxon>Mucoromycota</taxon>
        <taxon>Glomeromycotina</taxon>
        <taxon>Glomeromycetes</taxon>
        <taxon>Diversisporales</taxon>
        <taxon>Gigasporaceae</taxon>
        <taxon>Cetraspora</taxon>
    </lineage>
</organism>
<reference evidence="1" key="1">
    <citation type="submission" date="2021-06" db="EMBL/GenBank/DDBJ databases">
        <authorList>
            <person name="Kallberg Y."/>
            <person name="Tangrot J."/>
            <person name="Rosling A."/>
        </authorList>
    </citation>
    <scope>NUCLEOTIDE SEQUENCE</scope>
    <source>
        <strain evidence="1">28 12/20/2015</strain>
    </source>
</reference>
<sequence>EIFYYDFGKLIYISRGASGNVYRTSCKSISNKEVAVKEIYIADYDNEKKIKMFLNELKLHSQVSHSRIIQFYGISKDPNRGAYYLIMEYAEGGTLRQYLKTATLSWNEKVKLAIQLVEGMFYLHNKMITHCDL</sequence>
<accession>A0ACA9PRT8</accession>
<feature type="non-terminal residue" evidence="1">
    <location>
        <position position="133"/>
    </location>
</feature>
<gene>
    <name evidence="1" type="ORF">SPELUC_LOCUS12178</name>
</gene>
<proteinExistence type="predicted"/>
<keyword evidence="2" id="KW-1185">Reference proteome</keyword>
<evidence type="ECO:0000313" key="2">
    <source>
        <dbReference type="Proteomes" id="UP000789366"/>
    </source>
</evidence>
<evidence type="ECO:0000313" key="1">
    <source>
        <dbReference type="EMBL" id="CAG8716947.1"/>
    </source>
</evidence>
<protein>
    <submittedName>
        <fullName evidence="1">4937_t:CDS:1</fullName>
    </submittedName>
</protein>
<name>A0ACA9PRT8_9GLOM</name>
<comment type="caution">
    <text evidence="1">The sequence shown here is derived from an EMBL/GenBank/DDBJ whole genome shotgun (WGS) entry which is preliminary data.</text>
</comment>